<name>A0A6A1V4N8_9ROSI</name>
<keyword evidence="2" id="KW-1185">Reference proteome</keyword>
<dbReference type="EMBL" id="RXIC02000025">
    <property type="protein sequence ID" value="KAB1207782.1"/>
    <property type="molecule type" value="Genomic_DNA"/>
</dbReference>
<evidence type="ECO:0000313" key="1">
    <source>
        <dbReference type="EMBL" id="KAB1207782.1"/>
    </source>
</evidence>
<accession>A0A6A1V4N8</accession>
<protein>
    <submittedName>
        <fullName evidence="1">Cyclin-C1-1</fullName>
    </submittedName>
</protein>
<dbReference type="AlphaFoldDB" id="A0A6A1V4N8"/>
<comment type="caution">
    <text evidence="1">The sequence shown here is derived from an EMBL/GenBank/DDBJ whole genome shotgun (WGS) entry which is preliminary data.</text>
</comment>
<gene>
    <name evidence="1" type="ORF">CJ030_MR7G010020</name>
</gene>
<reference evidence="1 2" key="1">
    <citation type="journal article" date="2019" name="Plant Biotechnol. J.">
        <title>The red bayberry genome and genetic basis of sex determination.</title>
        <authorList>
            <person name="Jia H.M."/>
            <person name="Jia H.J."/>
            <person name="Cai Q.L."/>
            <person name="Wang Y."/>
            <person name="Zhao H.B."/>
            <person name="Yang W.F."/>
            <person name="Wang G.Y."/>
            <person name="Li Y.H."/>
            <person name="Zhan D.L."/>
            <person name="Shen Y.T."/>
            <person name="Niu Q.F."/>
            <person name="Chang L."/>
            <person name="Qiu J."/>
            <person name="Zhao L."/>
            <person name="Xie H.B."/>
            <person name="Fu W.Y."/>
            <person name="Jin J."/>
            <person name="Li X.W."/>
            <person name="Jiao Y."/>
            <person name="Zhou C.C."/>
            <person name="Tu T."/>
            <person name="Chai C.Y."/>
            <person name="Gao J.L."/>
            <person name="Fan L.J."/>
            <person name="van de Weg E."/>
            <person name="Wang J.Y."/>
            <person name="Gao Z.S."/>
        </authorList>
    </citation>
    <scope>NUCLEOTIDE SEQUENCE [LARGE SCALE GENOMIC DNA]</scope>
    <source>
        <tissue evidence="1">Leaves</tissue>
    </source>
</reference>
<sequence>MAANFWTSSHNKQLLDQEEVDVVHPVGKNKGITLEDFKLIKMHMANYVWKLAQHLKLGQRESVWPIPMDILSLNSPAELIDIVLNADRKLNLAVKDLQGFALNADVYGSTRIVSMSS</sequence>
<evidence type="ECO:0000313" key="2">
    <source>
        <dbReference type="Proteomes" id="UP000516437"/>
    </source>
</evidence>
<dbReference type="Proteomes" id="UP000516437">
    <property type="component" value="Chromosome 7"/>
</dbReference>
<dbReference type="OrthoDB" id="1745196at2759"/>
<proteinExistence type="predicted"/>
<organism evidence="1 2">
    <name type="scientific">Morella rubra</name>
    <name type="common">Chinese bayberry</name>
    <dbReference type="NCBI Taxonomy" id="262757"/>
    <lineage>
        <taxon>Eukaryota</taxon>
        <taxon>Viridiplantae</taxon>
        <taxon>Streptophyta</taxon>
        <taxon>Embryophyta</taxon>
        <taxon>Tracheophyta</taxon>
        <taxon>Spermatophyta</taxon>
        <taxon>Magnoliopsida</taxon>
        <taxon>eudicotyledons</taxon>
        <taxon>Gunneridae</taxon>
        <taxon>Pentapetalae</taxon>
        <taxon>rosids</taxon>
        <taxon>fabids</taxon>
        <taxon>Fagales</taxon>
        <taxon>Myricaceae</taxon>
        <taxon>Morella</taxon>
    </lineage>
</organism>